<organism evidence="1 2">
    <name type="scientific">Acorus calamus</name>
    <name type="common">Sweet flag</name>
    <dbReference type="NCBI Taxonomy" id="4465"/>
    <lineage>
        <taxon>Eukaryota</taxon>
        <taxon>Viridiplantae</taxon>
        <taxon>Streptophyta</taxon>
        <taxon>Embryophyta</taxon>
        <taxon>Tracheophyta</taxon>
        <taxon>Spermatophyta</taxon>
        <taxon>Magnoliopsida</taxon>
        <taxon>Liliopsida</taxon>
        <taxon>Acoraceae</taxon>
        <taxon>Acorus</taxon>
    </lineage>
</organism>
<dbReference type="PANTHER" id="PTHR35488">
    <property type="entry name" value="OS05G0358900 PROTEIN-RELATED"/>
    <property type="match status" value="1"/>
</dbReference>
<protein>
    <submittedName>
        <fullName evidence="1">Uncharacterized protein</fullName>
    </submittedName>
</protein>
<dbReference type="EMBL" id="JAUJYO010000005">
    <property type="protein sequence ID" value="KAK1316614.1"/>
    <property type="molecule type" value="Genomic_DNA"/>
</dbReference>
<proteinExistence type="predicted"/>
<reference evidence="1" key="1">
    <citation type="journal article" date="2023" name="Nat. Commun.">
        <title>Diploid and tetraploid genomes of Acorus and the evolution of monocots.</title>
        <authorList>
            <person name="Ma L."/>
            <person name="Liu K.W."/>
            <person name="Li Z."/>
            <person name="Hsiao Y.Y."/>
            <person name="Qi Y."/>
            <person name="Fu T."/>
            <person name="Tang G.D."/>
            <person name="Zhang D."/>
            <person name="Sun W.H."/>
            <person name="Liu D.K."/>
            <person name="Li Y."/>
            <person name="Chen G.Z."/>
            <person name="Liu X.D."/>
            <person name="Liao X.Y."/>
            <person name="Jiang Y.T."/>
            <person name="Yu X."/>
            <person name="Hao Y."/>
            <person name="Huang J."/>
            <person name="Zhao X.W."/>
            <person name="Ke S."/>
            <person name="Chen Y.Y."/>
            <person name="Wu W.L."/>
            <person name="Hsu J.L."/>
            <person name="Lin Y.F."/>
            <person name="Huang M.D."/>
            <person name="Li C.Y."/>
            <person name="Huang L."/>
            <person name="Wang Z.W."/>
            <person name="Zhao X."/>
            <person name="Zhong W.Y."/>
            <person name="Peng D.H."/>
            <person name="Ahmad S."/>
            <person name="Lan S."/>
            <person name="Zhang J.S."/>
            <person name="Tsai W.C."/>
            <person name="Van de Peer Y."/>
            <person name="Liu Z.J."/>
        </authorList>
    </citation>
    <scope>NUCLEOTIDE SEQUENCE</scope>
    <source>
        <strain evidence="1">CP</strain>
    </source>
</reference>
<accession>A0AAV9EUE4</accession>
<name>A0AAV9EUE4_ACOCL</name>
<evidence type="ECO:0000313" key="2">
    <source>
        <dbReference type="Proteomes" id="UP001180020"/>
    </source>
</evidence>
<keyword evidence="2" id="KW-1185">Reference proteome</keyword>
<sequence length="159" mass="18304">MSMKSPIFPVTEPRHFSDYGFDSQFDYFQILEEAKKHKKDAKPIDSLHLKLQKPISKDSAKKRRSSSWWWKKPLLFLKWRRTDPSNKAAAEAFDHRERRRNVGSMSGPVYYVAETVGPCRSSGAVMRGGGFEMPYFSLRELNVDRPIADAASSLIYLVT</sequence>
<dbReference type="Proteomes" id="UP001180020">
    <property type="component" value="Unassembled WGS sequence"/>
</dbReference>
<reference evidence="1" key="2">
    <citation type="submission" date="2023-06" db="EMBL/GenBank/DDBJ databases">
        <authorList>
            <person name="Ma L."/>
            <person name="Liu K.-W."/>
            <person name="Li Z."/>
            <person name="Hsiao Y.-Y."/>
            <person name="Qi Y."/>
            <person name="Fu T."/>
            <person name="Tang G."/>
            <person name="Zhang D."/>
            <person name="Sun W.-H."/>
            <person name="Liu D.-K."/>
            <person name="Li Y."/>
            <person name="Chen G.-Z."/>
            <person name="Liu X.-D."/>
            <person name="Liao X.-Y."/>
            <person name="Jiang Y.-T."/>
            <person name="Yu X."/>
            <person name="Hao Y."/>
            <person name="Huang J."/>
            <person name="Zhao X.-W."/>
            <person name="Ke S."/>
            <person name="Chen Y.-Y."/>
            <person name="Wu W.-L."/>
            <person name="Hsu J.-L."/>
            <person name="Lin Y.-F."/>
            <person name="Huang M.-D."/>
            <person name="Li C.-Y."/>
            <person name="Huang L."/>
            <person name="Wang Z.-W."/>
            <person name="Zhao X."/>
            <person name="Zhong W.-Y."/>
            <person name="Peng D.-H."/>
            <person name="Ahmad S."/>
            <person name="Lan S."/>
            <person name="Zhang J.-S."/>
            <person name="Tsai W.-C."/>
            <person name="Van De Peer Y."/>
            <person name="Liu Z.-J."/>
        </authorList>
    </citation>
    <scope>NUCLEOTIDE SEQUENCE</scope>
    <source>
        <strain evidence="1">CP</strain>
        <tissue evidence="1">Leaves</tissue>
    </source>
</reference>
<dbReference type="AlphaFoldDB" id="A0AAV9EUE4"/>
<comment type="caution">
    <text evidence="1">The sequence shown here is derived from an EMBL/GenBank/DDBJ whole genome shotgun (WGS) entry which is preliminary data.</text>
</comment>
<gene>
    <name evidence="1" type="ORF">QJS10_CPA05g00332</name>
</gene>
<dbReference type="PANTHER" id="PTHR35488:SF2">
    <property type="entry name" value="OS05G0358900 PROTEIN"/>
    <property type="match status" value="1"/>
</dbReference>
<evidence type="ECO:0000313" key="1">
    <source>
        <dbReference type="EMBL" id="KAK1316614.1"/>
    </source>
</evidence>